<keyword evidence="2" id="KW-1185">Reference proteome</keyword>
<reference evidence="1 2" key="1">
    <citation type="submission" date="2016-01" db="EMBL/GenBank/DDBJ databases">
        <title>Janibacter melonis strain CD11_4 genome sequencing and assembly.</title>
        <authorList>
            <person name="Nair G.R."/>
            <person name="Kaur G."/>
            <person name="Chander A.M."/>
            <person name="Mayilraj S."/>
        </authorList>
    </citation>
    <scope>NUCLEOTIDE SEQUENCE [LARGE SCALE GENOMIC DNA]</scope>
    <source>
        <strain evidence="1 2">CD11-4</strain>
    </source>
</reference>
<comment type="caution">
    <text evidence="1">The sequence shown here is derived from an EMBL/GenBank/DDBJ whole genome shotgun (WGS) entry which is preliminary data.</text>
</comment>
<accession>A0A176QBN4</accession>
<proteinExistence type="predicted"/>
<evidence type="ECO:0000313" key="1">
    <source>
        <dbReference type="EMBL" id="OAB87058.1"/>
    </source>
</evidence>
<dbReference type="Proteomes" id="UP000076976">
    <property type="component" value="Unassembled WGS sequence"/>
</dbReference>
<evidence type="ECO:0000313" key="2">
    <source>
        <dbReference type="Proteomes" id="UP000076976"/>
    </source>
</evidence>
<name>A0A176QBN4_9MICO</name>
<protein>
    <submittedName>
        <fullName evidence="1">Uncharacterized protein</fullName>
    </submittedName>
</protein>
<sequence length="79" mass="8971">MTQEMVDMVVTFMDDEDPRAALRGGAELRRGVERREAVLVRRARSAGLSWAEIAHELGVSRQAVHRKYGGSRFERVRST</sequence>
<gene>
    <name evidence="1" type="ORF">AWH69_11825</name>
</gene>
<dbReference type="AlphaFoldDB" id="A0A176QBN4"/>
<dbReference type="EMBL" id="LQZG01000003">
    <property type="protein sequence ID" value="OAB87058.1"/>
    <property type="molecule type" value="Genomic_DNA"/>
</dbReference>
<organism evidence="1 2">
    <name type="scientific">Janibacter melonis</name>
    <dbReference type="NCBI Taxonomy" id="262209"/>
    <lineage>
        <taxon>Bacteria</taxon>
        <taxon>Bacillati</taxon>
        <taxon>Actinomycetota</taxon>
        <taxon>Actinomycetes</taxon>
        <taxon>Micrococcales</taxon>
        <taxon>Intrasporangiaceae</taxon>
        <taxon>Janibacter</taxon>
    </lineage>
</organism>
<dbReference type="STRING" id="262209.AWH69_11825"/>